<organism evidence="4 5">
    <name type="scientific">Neotamlana nanhaiensis</name>
    <dbReference type="NCBI Taxonomy" id="1382798"/>
    <lineage>
        <taxon>Bacteria</taxon>
        <taxon>Pseudomonadati</taxon>
        <taxon>Bacteroidota</taxon>
        <taxon>Flavobacteriia</taxon>
        <taxon>Flavobacteriales</taxon>
        <taxon>Flavobacteriaceae</taxon>
        <taxon>Neotamlana</taxon>
    </lineage>
</organism>
<keyword evidence="1" id="KW-0175">Coiled coil</keyword>
<accession>A0A0D7W5V2</accession>
<feature type="compositionally biased region" description="Basic and acidic residues" evidence="2">
    <location>
        <begin position="986"/>
        <end position="1003"/>
    </location>
</feature>
<proteinExistence type="predicted"/>
<dbReference type="PATRIC" id="fig|1382798.3.peg.2162"/>
<feature type="coiled-coil region" evidence="1">
    <location>
        <begin position="490"/>
        <end position="527"/>
    </location>
</feature>
<dbReference type="GO" id="GO:0004812">
    <property type="term" value="F:aminoacyl-tRNA ligase activity"/>
    <property type="evidence" value="ECO:0007669"/>
    <property type="project" value="UniProtKB-KW"/>
</dbReference>
<dbReference type="AlphaFoldDB" id="A0A0D7W5V2"/>
<dbReference type="Proteomes" id="UP000032361">
    <property type="component" value="Unassembled WGS sequence"/>
</dbReference>
<feature type="region of interest" description="Disordered" evidence="2">
    <location>
        <begin position="698"/>
        <end position="775"/>
    </location>
</feature>
<dbReference type="EMBL" id="JTDV01000002">
    <property type="protein sequence ID" value="KJD34078.1"/>
    <property type="molecule type" value="Genomic_DNA"/>
</dbReference>
<dbReference type="RefSeq" id="WP_044625567.1">
    <property type="nucleotide sequence ID" value="NZ_JTDV01000002.1"/>
</dbReference>
<feature type="compositionally biased region" description="Basic and acidic residues" evidence="2">
    <location>
        <begin position="711"/>
        <end position="748"/>
    </location>
</feature>
<name>A0A0D7W5V2_9FLAO</name>
<keyword evidence="3" id="KW-1133">Transmembrane helix</keyword>
<feature type="region of interest" description="Disordered" evidence="2">
    <location>
        <begin position="1086"/>
        <end position="1110"/>
    </location>
</feature>
<sequence length="1147" mass="132344">MTNFTDIQNKVEAFIKRYYTNELLKGIILFFAIGLLYFLFTLFIEHVLWLGTTARTVLFWLFIAVEFGLLLKFIALPLAKLFKLKKGINHLDASKIIGQHFPEVNDKLLNVFQLENNAEKSELLLASIEQKSVELKPIPFKLAVNFKKNIKYLKYAAIPVVIILLSLLSGNFNWFNDSYNRVVHYKTAYTPPAPFEFFVVNENLTAVENKDFTLQVRTAGEVIPETVEINYNNETYFLKQKGNGEFEYVFNKPKTAIAFKLTANQVTSKPYEIDVVKTPSIVDFQMHLNYPSYTKKADEVLKSSGSALVPEGTKITWVLDAQSTNAITLFSKDTIQFSSENETTFKASKRVFSNFNYTLSTSNSKLQNYENLNFSINVIKDAYPEIKVDVKQDSLDNQSLYFYGKLNDDYGLQKAQMVYYPSNDIQDKQVVDLGISKTNFAEFISAFPNQLNIKPGIAYSIYFEVFDNDAVHSFKSAKSSVFSFRKRTQEEEEQRNLEEQGKTINDLQKSFEKFNSQEKKLEELTQLQKEKSDLNFNDKKKLKSFIQRQKEQDEMMKHFNNKLHNNIDEFQKEEKEDPFKEALKQRLDENEKRLEKDERLLKELERMQDKISKEQLTEKLEELAKQNKNKKRSLEQLLELTKRYYIEKKLEQLKEDLMKLAIEQEKLSNDTKEDNTVEKQDALNERFEEYKKQISKLEEESKSLKKPIGIPRDKLEENEIDKEQNTASEELQKKDQENASEEKNKQENSLEQNLKNAQKSQKKAAKKMMEMSQSMQQAMQASGGDQMQEDAETLRQILDNLVLFSFDQEDLMNQFKTSETNDNSFASNLKKQNNLLEHFEHVDDSLFALSLRNPKLSEQVNNEISEVYYNMEKSLENFADNRVYQGISNQQFTITASNNLADVLSDVLDNMQESLSMSQGQGSSGDMQLPDIIMSQEQLNKMMQEGMQKGEGKPSEGEQGDGEKQGEGSKSGEDSNGKSGNQEGDSDQKGKGKSGKEGQKEAGDGEGTNEDLNGLLFQIYQEQQKLRNALEERIAKEGLKGNARSLVRQMENVELELLNKGFTKQTLQKMMQLKHQLLKLENATLQQQQDNKRESQSNSNQFNNSTNNQIPTAKQYFNTTEILNKQALPLQPVYKVKVQQYFNKAND</sequence>
<gene>
    <name evidence="4" type="ORF">PK35_04935</name>
</gene>
<evidence type="ECO:0000256" key="1">
    <source>
        <dbReference type="SAM" id="Coils"/>
    </source>
</evidence>
<keyword evidence="4" id="KW-0030">Aminoacyl-tRNA synthetase</keyword>
<evidence type="ECO:0000256" key="3">
    <source>
        <dbReference type="SAM" id="Phobius"/>
    </source>
</evidence>
<feature type="region of interest" description="Disordered" evidence="2">
    <location>
        <begin position="944"/>
        <end position="1010"/>
    </location>
</feature>
<keyword evidence="5" id="KW-1185">Reference proteome</keyword>
<feature type="compositionally biased region" description="Basic and acidic residues" evidence="2">
    <location>
        <begin position="948"/>
        <end position="976"/>
    </location>
</feature>
<dbReference type="OrthoDB" id="9812498at2"/>
<dbReference type="STRING" id="1382798.PK35_04935"/>
<protein>
    <submittedName>
        <fullName evidence="4">Glutamyl-tRNA synthetase</fullName>
    </submittedName>
</protein>
<reference evidence="4 5" key="1">
    <citation type="journal article" date="2015" name="Antonie Van Leeuwenhoek">
        <title>Tamlana nanhaiensis sp. nov., isolated from surface seawater collected from the South China Sea.</title>
        <authorList>
            <person name="Liu X."/>
            <person name="Lai Q."/>
            <person name="Du Y."/>
            <person name="Li G."/>
            <person name="Sun F."/>
            <person name="Shao Z."/>
        </authorList>
    </citation>
    <scope>NUCLEOTIDE SEQUENCE [LARGE SCALE GENOMIC DNA]</scope>
    <source>
        <strain evidence="4 5">FHC16</strain>
    </source>
</reference>
<evidence type="ECO:0000313" key="4">
    <source>
        <dbReference type="EMBL" id="KJD34078.1"/>
    </source>
</evidence>
<keyword evidence="4" id="KW-0436">Ligase</keyword>
<comment type="caution">
    <text evidence="4">The sequence shown here is derived from an EMBL/GenBank/DDBJ whole genome shotgun (WGS) entry which is preliminary data.</text>
</comment>
<feature type="compositionally biased region" description="Low complexity" evidence="2">
    <location>
        <begin position="1096"/>
        <end position="1109"/>
    </location>
</feature>
<feature type="transmembrane region" description="Helical" evidence="3">
    <location>
        <begin position="26"/>
        <end position="51"/>
    </location>
</feature>
<feature type="transmembrane region" description="Helical" evidence="3">
    <location>
        <begin position="155"/>
        <end position="175"/>
    </location>
</feature>
<feature type="transmembrane region" description="Helical" evidence="3">
    <location>
        <begin position="57"/>
        <end position="79"/>
    </location>
</feature>
<evidence type="ECO:0000313" key="5">
    <source>
        <dbReference type="Proteomes" id="UP000032361"/>
    </source>
</evidence>
<evidence type="ECO:0000256" key="2">
    <source>
        <dbReference type="SAM" id="MobiDB-lite"/>
    </source>
</evidence>
<keyword evidence="3" id="KW-0472">Membrane</keyword>
<keyword evidence="3" id="KW-0812">Transmembrane</keyword>